<reference evidence="1" key="1">
    <citation type="submission" date="2023-05" db="EMBL/GenBank/DDBJ databases">
        <authorList>
            <person name="Stuckert A."/>
        </authorList>
    </citation>
    <scope>NUCLEOTIDE SEQUENCE</scope>
</reference>
<sequence length="57" mass="6626">MGPPTDPRPSGSARVPKWSVRPWLREIFLFFLACNSLYREMSFLHTPFLLQMQDGSL</sequence>
<evidence type="ECO:0000313" key="1">
    <source>
        <dbReference type="EMBL" id="CAI9619494.1"/>
    </source>
</evidence>
<evidence type="ECO:0000313" key="2">
    <source>
        <dbReference type="Proteomes" id="UP001162483"/>
    </source>
</evidence>
<gene>
    <name evidence="1" type="ORF">SPARVUS_LOCUS15844859</name>
</gene>
<dbReference type="Proteomes" id="UP001162483">
    <property type="component" value="Unassembled WGS sequence"/>
</dbReference>
<name>A0ABN9HDR1_9NEOB</name>
<organism evidence="1 2">
    <name type="scientific">Staurois parvus</name>
    <dbReference type="NCBI Taxonomy" id="386267"/>
    <lineage>
        <taxon>Eukaryota</taxon>
        <taxon>Metazoa</taxon>
        <taxon>Chordata</taxon>
        <taxon>Craniata</taxon>
        <taxon>Vertebrata</taxon>
        <taxon>Euteleostomi</taxon>
        <taxon>Amphibia</taxon>
        <taxon>Batrachia</taxon>
        <taxon>Anura</taxon>
        <taxon>Neobatrachia</taxon>
        <taxon>Ranoidea</taxon>
        <taxon>Ranidae</taxon>
        <taxon>Staurois</taxon>
    </lineage>
</organism>
<keyword evidence="2" id="KW-1185">Reference proteome</keyword>
<accession>A0ABN9HDR1</accession>
<protein>
    <submittedName>
        <fullName evidence="1">Uncharacterized protein</fullName>
    </submittedName>
</protein>
<comment type="caution">
    <text evidence="1">The sequence shown here is derived from an EMBL/GenBank/DDBJ whole genome shotgun (WGS) entry which is preliminary data.</text>
</comment>
<dbReference type="EMBL" id="CATNWA010020687">
    <property type="protein sequence ID" value="CAI9619494.1"/>
    <property type="molecule type" value="Genomic_DNA"/>
</dbReference>
<proteinExistence type="predicted"/>